<protein>
    <submittedName>
        <fullName evidence="1">Uncharacterized protein</fullName>
    </submittedName>
</protein>
<comment type="caution">
    <text evidence="1">The sequence shown here is derived from an EMBL/GenBank/DDBJ whole genome shotgun (WGS) entry which is preliminary data.</text>
</comment>
<reference evidence="1" key="1">
    <citation type="submission" date="2018-07" db="EMBL/GenBank/DDBJ databases">
        <authorList>
            <person name="Ashton P.M."/>
            <person name="Dallman T."/>
            <person name="Nair S."/>
            <person name="De Pinna E."/>
            <person name="Peters T."/>
            <person name="Grant K."/>
        </authorList>
    </citation>
    <scope>NUCLEOTIDE SEQUENCE</scope>
    <source>
        <strain evidence="1">361771</strain>
    </source>
</reference>
<proteinExistence type="predicted"/>
<evidence type="ECO:0000313" key="1">
    <source>
        <dbReference type="EMBL" id="EDH9740213.1"/>
    </source>
</evidence>
<gene>
    <name evidence="1" type="ORF">CC562_19595</name>
</gene>
<dbReference type="AlphaFoldDB" id="A0A636D4X6"/>
<sequence>MGLNLLENENMHYKVLLNPKGLLTINGLKNIWISYEINNLKKDNNLLISKMDEERKSSSTNFIYYEIFNKNISYIDKLNDGFDSDYYFDKIKNNDFTMSLIKKYLKKFNQGMWSDIESKFLLSFLCRNDINTALHILQYIIFHSGKDNNIGKMLAKDYLMLLANERNIHIQNNIMYIEFYTTNLLNLNNLKIYY</sequence>
<name>A0A636D4X6_SALET</name>
<dbReference type="EMBL" id="AAMJKO010000027">
    <property type="protein sequence ID" value="EDH9740213.1"/>
    <property type="molecule type" value="Genomic_DNA"/>
</dbReference>
<organism evidence="1">
    <name type="scientific">Salmonella enterica subsp. enterica serovar Concord</name>
    <dbReference type="NCBI Taxonomy" id="483687"/>
    <lineage>
        <taxon>Bacteria</taxon>
        <taxon>Pseudomonadati</taxon>
        <taxon>Pseudomonadota</taxon>
        <taxon>Gammaproteobacteria</taxon>
        <taxon>Enterobacterales</taxon>
        <taxon>Enterobacteriaceae</taxon>
        <taxon>Salmonella</taxon>
    </lineage>
</organism>
<accession>A0A636D4X6</accession>